<dbReference type="CDD" id="cd07061">
    <property type="entry name" value="HP_HAP_like"/>
    <property type="match status" value="1"/>
</dbReference>
<keyword evidence="1" id="KW-0378">Hydrolase</keyword>
<protein>
    <submittedName>
        <fullName evidence="3">3-phytase A</fullName>
    </submittedName>
</protein>
<organism evidence="3 4">
    <name type="scientific">Erysiphe neolycopersici</name>
    <dbReference type="NCBI Taxonomy" id="212602"/>
    <lineage>
        <taxon>Eukaryota</taxon>
        <taxon>Fungi</taxon>
        <taxon>Dikarya</taxon>
        <taxon>Ascomycota</taxon>
        <taxon>Pezizomycotina</taxon>
        <taxon>Leotiomycetes</taxon>
        <taxon>Erysiphales</taxon>
        <taxon>Erysiphaceae</taxon>
        <taxon>Erysiphe</taxon>
    </lineage>
</organism>
<dbReference type="InterPro" id="IPR000560">
    <property type="entry name" value="His_Pase_clade-2"/>
</dbReference>
<dbReference type="InterPro" id="IPR029033">
    <property type="entry name" value="His_PPase_superfam"/>
</dbReference>
<dbReference type="Pfam" id="PF00328">
    <property type="entry name" value="His_Phos_2"/>
    <property type="match status" value="1"/>
</dbReference>
<feature type="signal peptide" evidence="2">
    <location>
        <begin position="1"/>
        <end position="17"/>
    </location>
</feature>
<dbReference type="PANTHER" id="PTHR20963:SF43">
    <property type="entry name" value="PUTATIVE (AFU_ORTHOLOGUE AFUA_7G01240)-RELATED"/>
    <property type="match status" value="1"/>
</dbReference>
<sequence>MLSSVLLFLALALSSKAEPARLLTDISKISKYWGFLSPYKDNPDDLFGVEYTGLPTGCQIESVQTLQRHSERFPTSHSLDKARIQLSSKIIEFTSSQADTKFEGILKFLNSWRNPFDGGQFLTGLGASSQFSAGVNFWNQYGRILYNASSGQSAYDPNFPNGTARPPVVLRTTEQSRIHNSQINWALGFFGSSRQKKPNPSFINMTEPYKVVIMPEEIKGNLNNTLASIVSCKNFLNKPEIRRMGTNLYNKYVEQYIGEAQERLQKLSPDGFNLSKDDVHAMQLLCAYETAFIGASDFCKLFTEEEWAGFGKSAEILFYYSFHYGNPTGRAQGIGYVQEMIARLNHSLITSSSSSVNSTLSSNPATFPVNQAFYADFTHNNVLVSVLAALSIEYSHSPPNLTQYPPELDSKHKLSQVAPFGARLVTETIGCDSANPKPRRFPTIHYRSGQDGYEASKATHKFVRMRLNNGIVPLNTIRDGVCGDEETGRIDGMCALKDFVSNQEKLTALANYQYACFANYTIDDQESERDYDGTIFPQPNF</sequence>
<evidence type="ECO:0000313" key="4">
    <source>
        <dbReference type="Proteomes" id="UP000286134"/>
    </source>
</evidence>
<evidence type="ECO:0000256" key="1">
    <source>
        <dbReference type="ARBA" id="ARBA00022801"/>
    </source>
</evidence>
<dbReference type="SUPFAM" id="SSF53254">
    <property type="entry name" value="Phosphoglycerate mutase-like"/>
    <property type="match status" value="1"/>
</dbReference>
<gene>
    <name evidence="3" type="ORF">OnM2_025008</name>
</gene>
<dbReference type="SMR" id="A0A420I1D4"/>
<keyword evidence="2" id="KW-0732">Signal</keyword>
<dbReference type="Gene3D" id="3.40.50.1240">
    <property type="entry name" value="Phosphoglycerate mutase-like"/>
    <property type="match status" value="1"/>
</dbReference>
<dbReference type="AlphaFoldDB" id="A0A420I1D4"/>
<dbReference type="EMBL" id="MCFK01002504">
    <property type="protein sequence ID" value="RKF63519.1"/>
    <property type="molecule type" value="Genomic_DNA"/>
</dbReference>
<name>A0A420I1D4_9PEZI</name>
<proteinExistence type="predicted"/>
<dbReference type="STRING" id="212602.A0A420I1D4"/>
<accession>A0A420I1D4</accession>
<comment type="caution">
    <text evidence="3">The sequence shown here is derived from an EMBL/GenBank/DDBJ whole genome shotgun (WGS) entry which is preliminary data.</text>
</comment>
<evidence type="ECO:0000313" key="3">
    <source>
        <dbReference type="EMBL" id="RKF63519.1"/>
    </source>
</evidence>
<dbReference type="OrthoDB" id="6509975at2759"/>
<keyword evidence="4" id="KW-1185">Reference proteome</keyword>
<feature type="chain" id="PRO_5019519601" evidence="2">
    <location>
        <begin position="18"/>
        <end position="541"/>
    </location>
</feature>
<dbReference type="GO" id="GO:0003993">
    <property type="term" value="F:acid phosphatase activity"/>
    <property type="evidence" value="ECO:0007669"/>
    <property type="project" value="TreeGrafter"/>
</dbReference>
<dbReference type="PANTHER" id="PTHR20963">
    <property type="entry name" value="MULTIPLE INOSITOL POLYPHOSPHATE PHOSPHATASE-RELATED"/>
    <property type="match status" value="1"/>
</dbReference>
<dbReference type="Proteomes" id="UP000286134">
    <property type="component" value="Unassembled WGS sequence"/>
</dbReference>
<reference evidence="3 4" key="1">
    <citation type="journal article" date="2018" name="BMC Genomics">
        <title>Comparative genome analyses reveal sequence features reflecting distinct modes of host-adaptation between dicot and monocot powdery mildew.</title>
        <authorList>
            <person name="Wu Y."/>
            <person name="Ma X."/>
            <person name="Pan Z."/>
            <person name="Kale S.D."/>
            <person name="Song Y."/>
            <person name="King H."/>
            <person name="Zhang Q."/>
            <person name="Presley C."/>
            <person name="Deng X."/>
            <person name="Wei C.I."/>
            <person name="Xiao S."/>
        </authorList>
    </citation>
    <scope>NUCLEOTIDE SEQUENCE [LARGE SCALE GENOMIC DNA]</scope>
    <source>
        <strain evidence="3">UMSG2</strain>
    </source>
</reference>
<evidence type="ECO:0000256" key="2">
    <source>
        <dbReference type="SAM" id="SignalP"/>
    </source>
</evidence>